<keyword evidence="3" id="KW-1185">Reference proteome</keyword>
<dbReference type="eggNOG" id="COG1403">
    <property type="taxonomic scope" value="Bacteria"/>
</dbReference>
<protein>
    <submittedName>
        <fullName evidence="2">HNH endonuclease</fullName>
    </submittedName>
</protein>
<dbReference type="AlphaFoldDB" id="B6ES12"/>
<dbReference type="EMBL" id="FM178380">
    <property type="protein sequence ID" value="CAQ81496.1"/>
    <property type="molecule type" value="Genomic_DNA"/>
</dbReference>
<dbReference type="InterPro" id="IPR003615">
    <property type="entry name" value="HNH_nuc"/>
</dbReference>
<gene>
    <name evidence="2" type="ordered locus">VSAL_II0742</name>
</gene>
<accession>B6ES12</accession>
<dbReference type="KEGG" id="vsa:VSAL_II0742"/>
<evidence type="ECO:0000313" key="3">
    <source>
        <dbReference type="Proteomes" id="UP000001730"/>
    </source>
</evidence>
<keyword evidence="2" id="KW-0540">Nuclease</keyword>
<evidence type="ECO:0000259" key="1">
    <source>
        <dbReference type="Pfam" id="PF01844"/>
    </source>
</evidence>
<evidence type="ECO:0000313" key="2">
    <source>
        <dbReference type="EMBL" id="CAQ81496.1"/>
    </source>
</evidence>
<feature type="domain" description="HNH" evidence="1">
    <location>
        <begin position="37"/>
        <end position="81"/>
    </location>
</feature>
<keyword evidence="2" id="KW-0255">Endonuclease</keyword>
<dbReference type="Pfam" id="PF01844">
    <property type="entry name" value="HNH"/>
    <property type="match status" value="1"/>
</dbReference>
<dbReference type="Gene3D" id="1.10.30.50">
    <property type="match status" value="1"/>
</dbReference>
<organism evidence="2 3">
    <name type="scientific">Aliivibrio salmonicida (strain LFI1238)</name>
    <name type="common">Vibrio salmonicida (strain LFI1238)</name>
    <dbReference type="NCBI Taxonomy" id="316275"/>
    <lineage>
        <taxon>Bacteria</taxon>
        <taxon>Pseudomonadati</taxon>
        <taxon>Pseudomonadota</taxon>
        <taxon>Gammaproteobacteria</taxon>
        <taxon>Vibrionales</taxon>
        <taxon>Vibrionaceae</taxon>
        <taxon>Aliivibrio</taxon>
    </lineage>
</organism>
<dbReference type="RefSeq" id="WP_012552044.1">
    <property type="nucleotide sequence ID" value="NC_011313.1"/>
</dbReference>
<keyword evidence="2" id="KW-0378">Hydrolase</keyword>
<dbReference type="GO" id="GO:0004519">
    <property type="term" value="F:endonuclease activity"/>
    <property type="evidence" value="ECO:0007669"/>
    <property type="project" value="UniProtKB-KW"/>
</dbReference>
<name>B6ES12_ALISL</name>
<dbReference type="CDD" id="cd00085">
    <property type="entry name" value="HNHc"/>
    <property type="match status" value="1"/>
</dbReference>
<reference evidence="2 3" key="1">
    <citation type="journal article" date="2008" name="BMC Genomics">
        <title>The genome sequence of the fish pathogen Aliivibrio salmonicida strain LFI1238 shows extensive evidence of gene decay.</title>
        <authorList>
            <person name="Hjerde E."/>
            <person name="Lorentzen M.S."/>
            <person name="Holden M.T."/>
            <person name="Seeger K."/>
            <person name="Paulsen S."/>
            <person name="Bason N."/>
            <person name="Churcher C."/>
            <person name="Harris D."/>
            <person name="Norbertczak H."/>
            <person name="Quail M.A."/>
            <person name="Sanders S."/>
            <person name="Thurston S."/>
            <person name="Parkhill J."/>
            <person name="Willassen N.P."/>
            <person name="Thomson N.R."/>
        </authorList>
    </citation>
    <scope>NUCLEOTIDE SEQUENCE [LARGE SCALE GENOMIC DNA]</scope>
    <source>
        <strain evidence="2 3">LFI1238</strain>
    </source>
</reference>
<dbReference type="InterPro" id="IPR002711">
    <property type="entry name" value="HNH"/>
</dbReference>
<proteinExistence type="predicted"/>
<dbReference type="HOGENOM" id="CLU_107902_0_0_6"/>
<dbReference type="Proteomes" id="UP000001730">
    <property type="component" value="Chromosome 2"/>
</dbReference>
<sequence>MFNVTRLAEVPECLSRGNQYNHQQVVSSLKTMFFEKCYLCERNDIQDVEVEHFNPQQAGGGRTDWNNLYYSCSRCNSLKSNTHTKLLDCTDANIDIFRKIRLVMTVAPDDDVLVEATDKNPCEQTQNTVRLLNECYNSTNTALRGVSREALIEQIYEYMIAFMNARNLLKKPSTGRTIKQGAMETIEAMLNVTHPFSAFWRWQYLHDSFLTEHYSNLENGF</sequence>